<keyword evidence="4" id="KW-1185">Reference proteome</keyword>
<dbReference type="SMART" id="SM00912">
    <property type="entry name" value="Haemagg_act"/>
    <property type="match status" value="1"/>
</dbReference>
<dbReference type="InterPro" id="IPR008638">
    <property type="entry name" value="FhaB/CdiA-like_TPS"/>
</dbReference>
<proteinExistence type="predicted"/>
<comment type="caution">
    <text evidence="3">The sequence shown here is derived from an EMBL/GenBank/DDBJ whole genome shotgun (WGS) entry which is preliminary data.</text>
</comment>
<organism evidence="3 4">
    <name type="scientific">Herbaspirillum huttiense subsp. lycopersici</name>
    <dbReference type="NCBI Taxonomy" id="3074428"/>
    <lineage>
        <taxon>Bacteria</taxon>
        <taxon>Pseudomonadati</taxon>
        <taxon>Pseudomonadota</taxon>
        <taxon>Betaproteobacteria</taxon>
        <taxon>Burkholderiales</taxon>
        <taxon>Oxalobacteraceae</taxon>
        <taxon>Herbaspirillum</taxon>
    </lineage>
</organism>
<feature type="domain" description="Filamentous haemagglutinin FhaB/tRNA nuclease CdiA-like TPS" evidence="2">
    <location>
        <begin position="42"/>
        <end position="142"/>
    </location>
</feature>
<accession>A0ABU2EU94</accession>
<dbReference type="Gene3D" id="2.160.20.10">
    <property type="entry name" value="Single-stranded right-handed beta-helix, Pectin lyase-like"/>
    <property type="match status" value="1"/>
</dbReference>
<dbReference type="RefSeq" id="WP_310841584.1">
    <property type="nucleotide sequence ID" value="NZ_JAVLSJ010000021.1"/>
</dbReference>
<dbReference type="Pfam" id="PF05860">
    <property type="entry name" value="TPS"/>
    <property type="match status" value="1"/>
</dbReference>
<dbReference type="SUPFAM" id="SSF51126">
    <property type="entry name" value="Pectin lyase-like"/>
    <property type="match status" value="1"/>
</dbReference>
<reference evidence="3" key="1">
    <citation type="submission" date="2023-09" db="EMBL/GenBank/DDBJ databases">
        <title>Description of first Herbaspirillum huttiense subsp. nephrolepsisexaltata and Herbaspirillum huttiense subsp. lycopersicon.</title>
        <authorList>
            <person name="Poudel M."/>
            <person name="Sharma A."/>
            <person name="Goss E."/>
            <person name="Tapia J.H."/>
            <person name="Harmon C.M."/>
            <person name="Jones J.B."/>
        </authorList>
    </citation>
    <scope>NUCLEOTIDE SEQUENCE</scope>
    <source>
        <strain evidence="3">SE1</strain>
    </source>
</reference>
<dbReference type="InterPro" id="IPR011050">
    <property type="entry name" value="Pectin_lyase_fold/virulence"/>
</dbReference>
<evidence type="ECO:0000256" key="1">
    <source>
        <dbReference type="SAM" id="SignalP"/>
    </source>
</evidence>
<gene>
    <name evidence="3" type="ORF">RI048_26095</name>
</gene>
<evidence type="ECO:0000259" key="2">
    <source>
        <dbReference type="SMART" id="SM00912"/>
    </source>
</evidence>
<protein>
    <submittedName>
        <fullName evidence="3">Filamentous hemagglutinin N-terminal domain-containing protein</fullName>
    </submittedName>
</protein>
<feature type="signal peptide" evidence="1">
    <location>
        <begin position="1"/>
        <end position="26"/>
    </location>
</feature>
<dbReference type="EMBL" id="JAVLSJ010000021">
    <property type="protein sequence ID" value="MDR9851724.1"/>
    <property type="molecule type" value="Genomic_DNA"/>
</dbReference>
<sequence>MGIIHNAPIGKVLAVLISGTVLPAYGAGITPDGATATSVSTTAGRATINIAPAVSGVSHNTYTDFNVSKAGAALNNVGVNARNIVNQVTSTNPSLIQGDITVLGSRANVIIANPNGITVNGGSFVNTGNVALTTGQVSFNDITLSPGNVQRNIILNTSAGQITIGPDGLSSAMLDLELIAKQISVNGPVLNTVANSASRIRTVTGSTHSEIDGSVSPTDLLSAWIGHTSAGASGSGVTALDITALGSLSAGKVELIITDQGAGVRHAGSIFATVGDFSIAGNGDLNIAGGHIKAANDVIVASTGLDSAANGSVSSIQAGRTVDIRSQRISFADTSVTAGSRGIDANGNVIVSQRGNILIGSDGVAGTAAITAQRSQLDATGGLAIYNQGQDLQLISTQLGSDQDLIIKANNLTFSSSPSGTSGPSATSRTGTLTAALSGAMTLTGATVDGMAGVSINASGLFSTNGIQAGVSNKGLIRSQAGDVGITTGGATSLLATDLLAARNVVLQNAGFSINNLGQQGSSVVASAGGLLINSSGDLVNIGSLLQGNSRITGNSASAGAVTLRAAGTVLNRSPSSSMLGAIFGNADDVLIQAGNDISNRNARIISNGAMTLVAGGTISNFIDKTAGTNGEQPSSYANSTKRWVFFTERNSGFDVDYGKVAMPDQLAYLVAETGLSATASNFVNQGGIALVNNGNVNIAVSERFHNEALFDGSAHLQRSCMIFCRATASSNIASHGGTLSASGNITIRAGTEAVNIGGDVTALGDLSITAPSIYAQGILGYRAYSQSGMKSWFGSSWARLYATDIGGSWLAANKLTLNGQGIINGGSFTGISQLTAANGILTIRPARRDPVSIESSLGLGSGLW</sequence>
<dbReference type="NCBIfam" id="TIGR01901">
    <property type="entry name" value="adhes_NPXG"/>
    <property type="match status" value="1"/>
</dbReference>
<evidence type="ECO:0000313" key="4">
    <source>
        <dbReference type="Proteomes" id="UP001246576"/>
    </source>
</evidence>
<dbReference type="InterPro" id="IPR012334">
    <property type="entry name" value="Pectin_lyas_fold"/>
</dbReference>
<evidence type="ECO:0000313" key="3">
    <source>
        <dbReference type="EMBL" id="MDR9851724.1"/>
    </source>
</evidence>
<keyword evidence="1" id="KW-0732">Signal</keyword>
<dbReference type="Proteomes" id="UP001246576">
    <property type="component" value="Unassembled WGS sequence"/>
</dbReference>
<feature type="chain" id="PRO_5045056403" evidence="1">
    <location>
        <begin position="27"/>
        <end position="865"/>
    </location>
</feature>
<name>A0ABU2EU94_9BURK</name>